<gene>
    <name evidence="2" type="ORF">SAMN05443661_102221</name>
</gene>
<dbReference type="AlphaFoldDB" id="A0A1I3JSF4"/>
<feature type="transmembrane region" description="Helical" evidence="1">
    <location>
        <begin position="42"/>
        <end position="61"/>
    </location>
</feature>
<organism evidence="2 3">
    <name type="scientific">Natronobacterium gregoryi</name>
    <dbReference type="NCBI Taxonomy" id="44930"/>
    <lineage>
        <taxon>Archaea</taxon>
        <taxon>Methanobacteriati</taxon>
        <taxon>Methanobacteriota</taxon>
        <taxon>Stenosarchaea group</taxon>
        <taxon>Halobacteria</taxon>
        <taxon>Halobacteriales</taxon>
        <taxon>Natrialbaceae</taxon>
        <taxon>Natronobacterium</taxon>
    </lineage>
</organism>
<keyword evidence="1" id="KW-0472">Membrane</keyword>
<evidence type="ECO:0000313" key="2">
    <source>
        <dbReference type="EMBL" id="SFI62875.1"/>
    </source>
</evidence>
<evidence type="ECO:0000313" key="3">
    <source>
        <dbReference type="Proteomes" id="UP000182829"/>
    </source>
</evidence>
<keyword evidence="1" id="KW-0812">Transmembrane</keyword>
<evidence type="ECO:0000256" key="1">
    <source>
        <dbReference type="SAM" id="Phobius"/>
    </source>
</evidence>
<dbReference type="Proteomes" id="UP000182829">
    <property type="component" value="Unassembled WGS sequence"/>
</dbReference>
<dbReference type="GeneID" id="14209023"/>
<keyword evidence="1" id="KW-1133">Transmembrane helix</keyword>
<sequence>MAEIDQDDMSPGLSAFIFAFLGAGLLVIGFLVSLIFWPAGLLMIGIGGLAILSSPVVWAVMRFGDTDVDEDDAAPS</sequence>
<name>A0A1I3JSF4_9EURY</name>
<reference evidence="2 3" key="1">
    <citation type="submission" date="2016-10" db="EMBL/GenBank/DDBJ databases">
        <authorList>
            <person name="de Groot N.N."/>
        </authorList>
    </citation>
    <scope>NUCLEOTIDE SEQUENCE [LARGE SCALE GENOMIC DNA]</scope>
    <source>
        <strain evidence="2 3">SP2</strain>
    </source>
</reference>
<dbReference type="RefSeq" id="WP_005577895.1">
    <property type="nucleotide sequence ID" value="NZ_FORO01000002.1"/>
</dbReference>
<dbReference type="EMBL" id="FORO01000002">
    <property type="protein sequence ID" value="SFI62875.1"/>
    <property type="molecule type" value="Genomic_DNA"/>
</dbReference>
<proteinExistence type="predicted"/>
<protein>
    <submittedName>
        <fullName evidence="2">Uncharacterized protein</fullName>
    </submittedName>
</protein>
<accession>A0A1I3JSF4</accession>
<feature type="transmembrane region" description="Helical" evidence="1">
    <location>
        <begin position="12"/>
        <end position="36"/>
    </location>
</feature>